<keyword evidence="5" id="KW-1185">Reference proteome</keyword>
<dbReference type="EMBL" id="SKBQ01000009">
    <property type="protein sequence ID" value="TPX06699.1"/>
    <property type="molecule type" value="Genomic_DNA"/>
</dbReference>
<gene>
    <name evidence="4" type="ORF">E0L32_002195</name>
</gene>
<protein>
    <recommendedName>
        <fullName evidence="3">NmrA-like domain-containing protein</fullName>
    </recommendedName>
</protein>
<dbReference type="OrthoDB" id="419598at2759"/>
<dbReference type="Proteomes" id="UP000319257">
    <property type="component" value="Unassembled WGS sequence"/>
</dbReference>
<dbReference type="InterPro" id="IPR008030">
    <property type="entry name" value="NmrA-like"/>
</dbReference>
<accession>A0A507APF0</accession>
<dbReference type="PANTHER" id="PTHR47706">
    <property type="entry name" value="NMRA-LIKE FAMILY PROTEIN"/>
    <property type="match status" value="1"/>
</dbReference>
<dbReference type="Pfam" id="PF05368">
    <property type="entry name" value="NmrA"/>
    <property type="match status" value="1"/>
</dbReference>
<evidence type="ECO:0000256" key="1">
    <source>
        <dbReference type="ARBA" id="ARBA00022857"/>
    </source>
</evidence>
<organism evidence="4 5">
    <name type="scientific">Thyridium curvatum</name>
    <dbReference type="NCBI Taxonomy" id="1093900"/>
    <lineage>
        <taxon>Eukaryota</taxon>
        <taxon>Fungi</taxon>
        <taxon>Dikarya</taxon>
        <taxon>Ascomycota</taxon>
        <taxon>Pezizomycotina</taxon>
        <taxon>Sordariomycetes</taxon>
        <taxon>Sordariomycetidae</taxon>
        <taxon>Thyridiales</taxon>
        <taxon>Thyridiaceae</taxon>
        <taxon>Thyridium</taxon>
    </lineage>
</organism>
<feature type="domain" description="NmrA-like" evidence="3">
    <location>
        <begin position="6"/>
        <end position="255"/>
    </location>
</feature>
<dbReference type="InParanoid" id="A0A507APF0"/>
<dbReference type="InterPro" id="IPR036291">
    <property type="entry name" value="NAD(P)-bd_dom_sf"/>
</dbReference>
<dbReference type="InterPro" id="IPR051609">
    <property type="entry name" value="NmrA/Isoflavone_reductase-like"/>
</dbReference>
<dbReference type="AlphaFoldDB" id="A0A507APF0"/>
<sequence>MAFTPSRLLIFGGTGNIGQYITKAILRAKPAFESVTLFTSQKTVDTKVDLLKGWKAAGLQVTVGDVGNPKDVAEAFRATKADTVVSAVGRGAIDVQVDLITLADQSGTVKWFFPSEYGTDIEHNAKSPNEKPHQKKLAVRKHIRDNIKNLKITYLVTGPYFDMWVNQLGEAEEIGGFNVDKKEAVLIEDGEGKIGFCTMKDVGTSLVAALRHPEVSFGKALKVQSFIVTPNQILAEYEKQTGSKFQVKYTPLDKLRMYETELWDKGAPAATAATLRRIWAEGGTLYEKNDNELIGFDKEAESLETAVRRALHGGKD</sequence>
<dbReference type="GeneID" id="41969642"/>
<dbReference type="GO" id="GO:0016491">
    <property type="term" value="F:oxidoreductase activity"/>
    <property type="evidence" value="ECO:0007669"/>
    <property type="project" value="UniProtKB-KW"/>
</dbReference>
<evidence type="ECO:0000259" key="3">
    <source>
        <dbReference type="Pfam" id="PF05368"/>
    </source>
</evidence>
<evidence type="ECO:0000313" key="4">
    <source>
        <dbReference type="EMBL" id="TPX06699.1"/>
    </source>
</evidence>
<name>A0A507APF0_9PEZI</name>
<evidence type="ECO:0000313" key="5">
    <source>
        <dbReference type="Proteomes" id="UP000319257"/>
    </source>
</evidence>
<keyword evidence="2" id="KW-0560">Oxidoreductase</keyword>
<dbReference type="Gene3D" id="3.40.50.720">
    <property type="entry name" value="NAD(P)-binding Rossmann-like Domain"/>
    <property type="match status" value="1"/>
</dbReference>
<reference evidence="4 5" key="1">
    <citation type="submission" date="2019-06" db="EMBL/GenBank/DDBJ databases">
        <title>Draft genome sequence of the filamentous fungus Phialemoniopsis curvata isolated from diesel fuel.</title>
        <authorList>
            <person name="Varaljay V.A."/>
            <person name="Lyon W.J."/>
            <person name="Crouch A.L."/>
            <person name="Drake C.E."/>
            <person name="Hollomon J.M."/>
            <person name="Nadeau L.J."/>
            <person name="Nunn H.S."/>
            <person name="Stevenson B.S."/>
            <person name="Bojanowski C.L."/>
            <person name="Crookes-Goodson W.J."/>
        </authorList>
    </citation>
    <scope>NUCLEOTIDE SEQUENCE [LARGE SCALE GENOMIC DNA]</scope>
    <source>
        <strain evidence="4 5">D216</strain>
    </source>
</reference>
<evidence type="ECO:0000256" key="2">
    <source>
        <dbReference type="ARBA" id="ARBA00023002"/>
    </source>
</evidence>
<keyword evidence="1" id="KW-0521">NADP</keyword>
<dbReference type="STRING" id="1093900.A0A507APF0"/>
<comment type="caution">
    <text evidence="4">The sequence shown here is derived from an EMBL/GenBank/DDBJ whole genome shotgun (WGS) entry which is preliminary data.</text>
</comment>
<dbReference type="PANTHER" id="PTHR47706:SF11">
    <property type="entry name" value="ISOFLAVONE REDUCTASE FAMILY PROTEIN (AFU_ORTHOLOGUE AFUA_1G12510)"/>
    <property type="match status" value="1"/>
</dbReference>
<dbReference type="SUPFAM" id="SSF51735">
    <property type="entry name" value="NAD(P)-binding Rossmann-fold domains"/>
    <property type="match status" value="1"/>
</dbReference>
<proteinExistence type="predicted"/>
<dbReference type="Gene3D" id="3.90.25.10">
    <property type="entry name" value="UDP-galactose 4-epimerase, domain 1"/>
    <property type="match status" value="1"/>
</dbReference>
<dbReference type="RefSeq" id="XP_030988410.1">
    <property type="nucleotide sequence ID" value="XM_031136359.1"/>
</dbReference>